<dbReference type="OrthoDB" id="1652387at2"/>
<gene>
    <name evidence="1" type="ORF">TKV_c23900</name>
</gene>
<sequence>MFVVCEKHLEDAIEEFVEVYEQPPDIYKLDEVSFTDWLVPHKCDFCDDVPKYLVV</sequence>
<accession>A0A097AUJ7</accession>
<organism evidence="1 2">
    <name type="scientific">Thermoanaerobacter kivui</name>
    <name type="common">Acetogenium kivui</name>
    <dbReference type="NCBI Taxonomy" id="2325"/>
    <lineage>
        <taxon>Bacteria</taxon>
        <taxon>Bacillati</taxon>
        <taxon>Bacillota</taxon>
        <taxon>Clostridia</taxon>
        <taxon>Thermoanaerobacterales</taxon>
        <taxon>Thermoanaerobacteraceae</taxon>
        <taxon>Thermoanaerobacter</taxon>
    </lineage>
</organism>
<dbReference type="AlphaFoldDB" id="A0A097AUJ7"/>
<dbReference type="NCBIfam" id="TIGR04129">
    <property type="entry name" value="CxxH_BA5709"/>
    <property type="match status" value="1"/>
</dbReference>
<dbReference type="HOGENOM" id="CLU_191190_0_0_9"/>
<dbReference type="Proteomes" id="UP000029669">
    <property type="component" value="Chromosome"/>
</dbReference>
<dbReference type="KEGG" id="tki:TKV_c23900"/>
<protein>
    <submittedName>
        <fullName evidence="1">CxxH/CxxC protein</fullName>
    </submittedName>
</protein>
<dbReference type="RefSeq" id="WP_003867872.1">
    <property type="nucleotide sequence ID" value="NZ_CP009170.1"/>
</dbReference>
<name>A0A097AUJ7_THEKI</name>
<proteinExistence type="predicted"/>
<dbReference type="EMBL" id="CP009170">
    <property type="protein sequence ID" value="AIS53512.1"/>
    <property type="molecule type" value="Genomic_DNA"/>
</dbReference>
<dbReference type="STRING" id="2325.TKV_c23900"/>
<dbReference type="eggNOG" id="ENOG50336T8">
    <property type="taxonomic scope" value="Bacteria"/>
</dbReference>
<reference evidence="2" key="1">
    <citation type="journal article" date="2015" name="Genome Announc.">
        <title>Whole-Genome Sequences of 80 Environmental and Clinical Isolates of Burkholderia pseudomallei.</title>
        <authorList>
            <person name="Johnson S.L."/>
            <person name="Baker A.L."/>
            <person name="Chain P.S."/>
            <person name="Currie B.J."/>
            <person name="Daligault H.E."/>
            <person name="Davenport K.W."/>
            <person name="Davis C.B."/>
            <person name="Inglis T.J."/>
            <person name="Kaestli M."/>
            <person name="Koren S."/>
            <person name="Mayo M."/>
            <person name="Merritt A.J."/>
            <person name="Price E.P."/>
            <person name="Sarovich D.S."/>
            <person name="Warner J."/>
            <person name="Rosovitz M.J."/>
        </authorList>
    </citation>
    <scope>NUCLEOTIDE SEQUENCE [LARGE SCALE GENOMIC DNA]</scope>
    <source>
        <strain evidence="2">DSM 2030</strain>
    </source>
</reference>
<evidence type="ECO:0000313" key="1">
    <source>
        <dbReference type="EMBL" id="AIS53512.1"/>
    </source>
</evidence>
<dbReference type="InterPro" id="IPR025626">
    <property type="entry name" value="YyzF"/>
</dbReference>
<evidence type="ECO:0000313" key="2">
    <source>
        <dbReference type="Proteomes" id="UP000029669"/>
    </source>
</evidence>
<keyword evidence="2" id="KW-1185">Reference proteome</keyword>
<dbReference type="Pfam" id="PF14116">
    <property type="entry name" value="YyzF"/>
    <property type="match status" value="1"/>
</dbReference>